<dbReference type="Pfam" id="PF00665">
    <property type="entry name" value="rve"/>
    <property type="match status" value="1"/>
</dbReference>
<evidence type="ECO:0000259" key="7">
    <source>
        <dbReference type="PROSITE" id="PS50994"/>
    </source>
</evidence>
<feature type="compositionally biased region" description="Polar residues" evidence="6">
    <location>
        <begin position="374"/>
        <end position="390"/>
    </location>
</feature>
<feature type="compositionally biased region" description="Acidic residues" evidence="6">
    <location>
        <begin position="3224"/>
        <end position="3235"/>
    </location>
</feature>
<feature type="non-terminal residue" evidence="8">
    <location>
        <position position="1"/>
    </location>
</feature>
<dbReference type="GO" id="GO:0015074">
    <property type="term" value="P:DNA integration"/>
    <property type="evidence" value="ECO:0007669"/>
    <property type="project" value="InterPro"/>
</dbReference>
<feature type="compositionally biased region" description="Polar residues" evidence="6">
    <location>
        <begin position="338"/>
        <end position="347"/>
    </location>
</feature>
<evidence type="ECO:0000256" key="6">
    <source>
        <dbReference type="SAM" id="MobiDB-lite"/>
    </source>
</evidence>
<feature type="region of interest" description="Disordered" evidence="6">
    <location>
        <begin position="374"/>
        <end position="419"/>
    </location>
</feature>
<sequence length="3802" mass="427335">MKEEFSEMQHMKLHDPMYHDSKYHRVKFVYNDDTLKIKSNSLKDDPVHFVYPESSSNVIKPYISTKELECKVSDLEKQIEDLKVQNSILLTKSKNFLHWNTTDVDSEPISLVSEILNDLVCNVSTSVENKNSSQDNSEINQNLKEGVDDEQEEVVRVVNNKGYFEFKEPSAMSTDDVEVPYVFESLDPKQTVIDQTSSAPSYSVKPSNGLSSIALSKSGSELGESSQGSLDSSLKNSEPLYSSTRSKNYDRLVERLSIYEEGHHYAGKNQKIVPTPVTHAYINKVQFTQGVKYMLRKFQHQIDLKKQNPNMVFPEETDPSTAPAQIKLKSFDICANPSTGSSNSVSIEKTRKKKSTKRNVKKLDFSMKSTNSKFSVGNKLSSKNNVPSKFNSMNKRSTSVSSVSNASSSSKDIHHTKSNFSTTLRSSIPRYVPYRASHKWYLDSGCSKHMTGRKELLSNYKEENGGSVKFGNNELSPVLGHGDIVCKDITINNVAHVEGLNHNLFSIGKFCDKDLECLITKKSSHQSLLWHRRLSHLNYIYLDRLVKQTLVSGIPMIKFEPDQMCSGCAQGKMKRASHPPKPEQGSKSPLSLIYMDLCGPMKTVSLAARTPKQNGVVERRNRTLVEAARSMLAQSQLPQYLWAEAVNTACYTQNRSIIHRRFGKTPYHLLFGRIPNIDYFKVFGCPCFVLNETENRGKFGPKSDEMIFVGYSDCSVAYRVFNKKSRVVYESVNVRFDPFVEISSTVSSNADAVSNNVGFTDASSSTTTFIDPPATSNELDCLFEFFYDDLYGTNQTSSSDTGISPPSLSSTTPSSEVSPTSSLPCQDLPSIVSSPSSSPIVMDSHHLDTTVDAQVQSSYHDVCDNDLLPDGHESLTTQPASTNEVYVSSSVNDQTPLPHIAKWTKAHPIDLIIGDPTSSVQTRAATANEYSDWVTAMQEKLNQFEALKVWRLVKLPDFKSVIDTKWLFKNKRDANNIIVRNKARLVAKGYRQQEGIDYDETFAPVARLEAIRMFLAYAAYKDFTVFQMDVKTAFLYGHLKEEAPRAWYEELSKHLLSKGFKKGSVDSTLFLMKEGEHIVLIQIYVDDIIFGSTSKELCKKFETVMTEEFKMSMMGEINFFLGLQVRQFSDGIFINQSMYIFDLLNKYDMSGCHSIGTPMATGNSIGPDHEGKDVDLRNYCSMVGSLMYLTASRPDIMFAACVCARYQAKPKESHLAAVKRIFRYLKGTPYYGIWYPKGLGFELQAYTDADYGGCNMDRKSTSGHLQFLGNKLVSWASKKQQCVSTSTAESEYVAVASCCSQVLWMQSQLRDYGLEYKKIPIYCDSKSAIAISANPVQHSKTKHIDIRYHFLKDNVEKENIELYFVNTEYQLADLFTKALDEKRFKFLISRLGGAYMVQVSTIDVVLLLTGTLGLEGVEPLAPTFKPQAEGGEKTLRYRGYRPEYIQFKMMSAIIFYSPEESLRLIMGKWKLTGQNFPVWKMHLDNVLDAQGKRYVIEKPVSRPGCNAPEKDFAEYFKYMADESDVMSILSFSTSPEFTADLRVRYCHEVVKNIENQVGFYKKSGKYLIMKEIYSLKLEKGQSVKEHLLEMRKLFKSLSRMGYKVVQEELVHLMWFSLTDEIRNTVSAYIGEPKRDVAKLHEDILASLEPKTSASADLMDTDWIDELGDLSCPECGSKDICAHSMDIDQLDIGLPDAPGIFMIDCLITSYESWVLDTGSGNHICNHLQGFKRREMLGKDRSNLRVGEGQMLVAESIGSYSLSLPSGLVLELENCYYVPRMIKNVISFDLLVDQGFYYKYDYKLISCFKNDIFYFKATPSNGLYVLNLQENREVYHISKRSKNIEDQTYLWHCRLGHINKKRIEKLQKGGLLGSFDFKPFDNCESCLSGKMTKQPFNKDNERANDLLGIIHTDVCGPFSHEARGGYRYFITFTDDFSRYGYVYLMRHKSEAFERFKEFQNEVQNQLDKRIKFLRSDRGGEYLSQEFNNHLIECGIVSQLTPPYTPQMNGVSERRNRTLLDMVRSMMCRSSLPVSFWGHALKTAAHILNKVPTKSVEKTPYEIWTGKKPKLSFLKIWGCEVYVKRPTSEKLKPKSDKCFFVGYPKTTVGYYFYNPTENKVFVARGGDFLEDKFLNTEDTRNDVDLQEVEEDDTSPIVEPVAQQEYVETQPETVEEVQTQDLRRSTRIRQEPDRYLGFLVSQDDGDLNEPTSYGEAVSGSESEQWQEAMKAEMQSMYDNQVWELTDLPQHCSAVGRKWVFKKKTDMDGNVHTFKARLVAKGFTQTHGIDCDETFSPVAMLKSIRILMAISAYFNYEIWQMDVKTAFLNGKLTEDVYMEQPEGFIDPKNPNKVCKLLKSIYGLKQASRSWNLHFDERIKEFGFAKSEFEPCVYTKFSGSIVTFLVLYVDDILLIGNDVPTLQSVKTWLSKCFQMKDLGEAAYILGIKIYRNRSRRLIGLSQSTYIDKILKRFRMDESKKGFIPMQHGIVLSKAQCPVSSEDQDKMKLIPYASAIGSIMYAMLCTRPDVAYSISVTSRYQQNPGEAHWVAVKNILKYMRRTKEMFLVFGGSEDEISVTGYTDASFQTDKDDFRSQSGYVFTLNGGAISWKSSKQDTIADSTTEAEYIAASDAAKEAVWLRSFITDLRVVASISRPIDIYCDNSGAAAQAKEPREHHKSRHVLRKYHLIREIIGRGDVRICKIPTDENVADPLTKPLARAKHEGHTSSIGMQYLDTSMMEDYFFPDSDDMMISDILSVQSTPHNPSVDVDRQLLRPSLFLPSISNNVPFNPHARMGAPVITAILRNHPLYTVLTKMAEVPMIYVQQVWNTLQLHADPDNHHFTAKLDHYTISFGVNKFRRLLGFPEVTSRPNAIHFEPFASLAVAMAGVESVGHLEVINALSQFNKSKLPPTYNTLFTILSRCLTGKRTAQDTATQSFLILFYGVLFNKHYDYASLIFYDLKELLAKRQKHLPFPRFLSILIASAMERNPDIPRRSDAEKVKIHDMQSIRYPKQEFPPEVPLFSELLAYADQNVACVIEYRASFAPMVQPEPAGPTQGVIPRSEGIVRRDQRSRDLGLGVMRENTEMGTGGARSDQLAHSSTANIAAQIGQISSEIPMDDVFAAMEDDQGVTSQVQKPMTEASVPDFGLSPLHETFLDTEEVAESLMELSQTADVIPEVQCYSPNEMAQRLNRLMGHDSSSEDSLDASDDQFMDEDVDTQAPTEELPGSNDDGDDSDDDDMPDQGSSRLLTQGDIRTDEGVLVENPEVRMRVGGVKRIDESETGAREIVQTPSHTESSRAATSSGSEHMLPLTIEQDMVHPAMQCTTPPSHSIISQQMIVSSSHGDQAQLVSISHSEGGDTDIVRQPPPPTTSIEHILSLEPIVPISSLTRTQVVIPQAGGFSSPAGTTVVSSAFVAGLQGSEGNPISVNITPTLNMGSLSSTLGSTRSLGDLGVSLPSSTIITELRQQSTILGSSSTPIGSFSSASIPASTSSTVPVSSASSAPSFSVPPLTGTASTPDIDLSRIHVVATANQLITRSMYRANNEQMANVIQQQTARISALEKQVALLAKGKAPMPDPPSQSSHSAANSLTIPELTGVVVFQTLGIRNVPFKKQRSQAHLVTHTEFQQFQATLDASLTKTFSDINKLFTEGLSQLSDRIRGIEETCQVAARRPTRRHDDHDHHEGEGKRRRLEGEPSREPTSPRTEPELQSTLDFLSSVQEEIPDEGAEGRGVRFSGASSSMSEIDRVLALLENVASDLRDYQFDFEKEEPVEDVEGPLLEEVLPQNDLMPVDPKKVELWEKMKASSG</sequence>
<feature type="coiled-coil region" evidence="5">
    <location>
        <begin position="65"/>
        <end position="92"/>
    </location>
</feature>
<dbReference type="InterPro" id="IPR025724">
    <property type="entry name" value="GAG-pre-integrase_dom"/>
</dbReference>
<feature type="region of interest" description="Disordered" evidence="6">
    <location>
        <begin position="220"/>
        <end position="242"/>
    </location>
</feature>
<keyword evidence="4" id="KW-0378">Hydrolase</keyword>
<feature type="compositionally biased region" description="Low complexity" evidence="6">
    <location>
        <begin position="220"/>
        <end position="237"/>
    </location>
</feature>
<feature type="region of interest" description="Disordered" evidence="6">
    <location>
        <begin position="338"/>
        <end position="360"/>
    </location>
</feature>
<keyword evidence="3" id="KW-0064">Aspartyl protease</keyword>
<organism evidence="8 9">
    <name type="scientific">Centaurea solstitialis</name>
    <name type="common">yellow star-thistle</name>
    <dbReference type="NCBI Taxonomy" id="347529"/>
    <lineage>
        <taxon>Eukaryota</taxon>
        <taxon>Viridiplantae</taxon>
        <taxon>Streptophyta</taxon>
        <taxon>Embryophyta</taxon>
        <taxon>Tracheophyta</taxon>
        <taxon>Spermatophyta</taxon>
        <taxon>Magnoliopsida</taxon>
        <taxon>eudicotyledons</taxon>
        <taxon>Gunneridae</taxon>
        <taxon>Pentapetalae</taxon>
        <taxon>asterids</taxon>
        <taxon>campanulids</taxon>
        <taxon>Asterales</taxon>
        <taxon>Asteraceae</taxon>
        <taxon>Carduoideae</taxon>
        <taxon>Cardueae</taxon>
        <taxon>Centaureinae</taxon>
        <taxon>Centaurea</taxon>
    </lineage>
</organism>
<keyword evidence="5" id="KW-0175">Coiled coil</keyword>
<protein>
    <recommendedName>
        <fullName evidence="7">Integrase catalytic domain-containing protein</fullName>
    </recommendedName>
</protein>
<dbReference type="PANTHER" id="PTHR42648:SF27">
    <property type="entry name" value="RNA-DIRECTED DNA POLYMERASE"/>
    <property type="match status" value="1"/>
</dbReference>
<comment type="caution">
    <text evidence="8">The sequence shown here is derived from an EMBL/GenBank/DDBJ whole genome shotgun (WGS) entry which is preliminary data.</text>
</comment>
<gene>
    <name evidence="8" type="ORF">OSB04_011261</name>
</gene>
<dbReference type="CDD" id="cd09272">
    <property type="entry name" value="RNase_HI_RT_Ty1"/>
    <property type="match status" value="2"/>
</dbReference>
<evidence type="ECO:0000256" key="1">
    <source>
        <dbReference type="ARBA" id="ARBA00022670"/>
    </source>
</evidence>
<dbReference type="GO" id="GO:0003676">
    <property type="term" value="F:nucleic acid binding"/>
    <property type="evidence" value="ECO:0007669"/>
    <property type="project" value="InterPro"/>
</dbReference>
<keyword evidence="9" id="KW-1185">Reference proteome</keyword>
<keyword evidence="2" id="KW-0479">Metal-binding</keyword>
<dbReference type="Pfam" id="PF13976">
    <property type="entry name" value="gag_pre-integrs"/>
    <property type="match status" value="2"/>
</dbReference>
<feature type="region of interest" description="Disordered" evidence="6">
    <location>
        <begin position="3661"/>
        <end position="3704"/>
    </location>
</feature>
<feature type="region of interest" description="Disordered" evidence="6">
    <location>
        <begin position="796"/>
        <end position="839"/>
    </location>
</feature>
<evidence type="ECO:0000256" key="3">
    <source>
        <dbReference type="ARBA" id="ARBA00022750"/>
    </source>
</evidence>
<feature type="compositionally biased region" description="Basic and acidic residues" evidence="6">
    <location>
        <begin position="3670"/>
        <end position="3692"/>
    </location>
</feature>
<dbReference type="InterPro" id="IPR036397">
    <property type="entry name" value="RNaseH_sf"/>
</dbReference>
<feature type="domain" description="Integrase catalytic" evidence="7">
    <location>
        <begin position="1889"/>
        <end position="2065"/>
    </location>
</feature>
<dbReference type="InterPro" id="IPR057670">
    <property type="entry name" value="SH3_retrovirus"/>
</dbReference>
<dbReference type="SUPFAM" id="SSF53098">
    <property type="entry name" value="Ribonuclease H-like"/>
    <property type="match status" value="2"/>
</dbReference>
<evidence type="ECO:0000256" key="2">
    <source>
        <dbReference type="ARBA" id="ARBA00022723"/>
    </source>
</evidence>
<dbReference type="InterPro" id="IPR039537">
    <property type="entry name" value="Retrotran_Ty1/copia-like"/>
</dbReference>
<feature type="compositionally biased region" description="Low complexity" evidence="6">
    <location>
        <begin position="804"/>
        <end position="839"/>
    </location>
</feature>
<evidence type="ECO:0000313" key="9">
    <source>
        <dbReference type="Proteomes" id="UP001172457"/>
    </source>
</evidence>
<dbReference type="InterPro" id="IPR001584">
    <property type="entry name" value="Integrase_cat-core"/>
</dbReference>
<dbReference type="EMBL" id="JARYMX010000003">
    <property type="protein sequence ID" value="KAJ9556647.1"/>
    <property type="molecule type" value="Genomic_DNA"/>
</dbReference>
<name>A0AA38TS60_9ASTR</name>
<dbReference type="InterPro" id="IPR054722">
    <property type="entry name" value="PolX-like_BBD"/>
</dbReference>
<feature type="compositionally biased region" description="Polar residues" evidence="6">
    <location>
        <begin position="3283"/>
        <end position="3299"/>
    </location>
</feature>
<dbReference type="PROSITE" id="PS50994">
    <property type="entry name" value="INTEGRASE"/>
    <property type="match status" value="2"/>
</dbReference>
<dbReference type="GO" id="GO:0046872">
    <property type="term" value="F:metal ion binding"/>
    <property type="evidence" value="ECO:0007669"/>
    <property type="project" value="UniProtKB-KW"/>
</dbReference>
<dbReference type="InterPro" id="IPR043502">
    <property type="entry name" value="DNA/RNA_pol_sf"/>
</dbReference>
<dbReference type="Pfam" id="PF07727">
    <property type="entry name" value="RVT_2"/>
    <property type="match status" value="2"/>
</dbReference>
<feature type="compositionally biased region" description="Low complexity" evidence="6">
    <location>
        <begin position="391"/>
        <end position="410"/>
    </location>
</feature>
<accession>A0AA38TS60</accession>
<dbReference type="Pfam" id="PF22936">
    <property type="entry name" value="Pol_BBD"/>
    <property type="match status" value="2"/>
</dbReference>
<dbReference type="InterPro" id="IPR012337">
    <property type="entry name" value="RNaseH-like_sf"/>
</dbReference>
<dbReference type="GO" id="GO:0006508">
    <property type="term" value="P:proteolysis"/>
    <property type="evidence" value="ECO:0007669"/>
    <property type="project" value="UniProtKB-KW"/>
</dbReference>
<reference evidence="8" key="1">
    <citation type="submission" date="2023-03" db="EMBL/GenBank/DDBJ databases">
        <title>Chromosome-scale reference genome and RAD-based genetic map of yellow starthistle (Centaurea solstitialis) reveal putative structural variation and QTLs associated with invader traits.</title>
        <authorList>
            <person name="Reatini B."/>
            <person name="Cang F.A."/>
            <person name="Jiang Q."/>
            <person name="Mckibben M.T.W."/>
            <person name="Barker M.S."/>
            <person name="Rieseberg L.H."/>
            <person name="Dlugosch K.M."/>
        </authorList>
    </citation>
    <scope>NUCLEOTIDE SEQUENCE</scope>
    <source>
        <strain evidence="8">CAN-66</strain>
        <tissue evidence="8">Leaf</tissue>
    </source>
</reference>
<dbReference type="GO" id="GO:0004190">
    <property type="term" value="F:aspartic-type endopeptidase activity"/>
    <property type="evidence" value="ECO:0007669"/>
    <property type="project" value="UniProtKB-KW"/>
</dbReference>
<feature type="domain" description="Integrase catalytic" evidence="7">
    <location>
        <begin position="583"/>
        <end position="674"/>
    </location>
</feature>
<dbReference type="PANTHER" id="PTHR42648">
    <property type="entry name" value="TRANSPOSASE, PUTATIVE-RELATED"/>
    <property type="match status" value="1"/>
</dbReference>
<dbReference type="InterPro" id="IPR013103">
    <property type="entry name" value="RVT_2"/>
</dbReference>
<evidence type="ECO:0000256" key="5">
    <source>
        <dbReference type="SAM" id="Coils"/>
    </source>
</evidence>
<dbReference type="Proteomes" id="UP001172457">
    <property type="component" value="Chromosome 3"/>
</dbReference>
<keyword evidence="1" id="KW-0645">Protease</keyword>
<evidence type="ECO:0000256" key="4">
    <source>
        <dbReference type="ARBA" id="ARBA00022801"/>
    </source>
</evidence>
<dbReference type="Gene3D" id="3.30.420.10">
    <property type="entry name" value="Ribonuclease H-like superfamily/Ribonuclease H"/>
    <property type="match status" value="2"/>
</dbReference>
<feature type="region of interest" description="Disordered" evidence="6">
    <location>
        <begin position="3274"/>
        <end position="3299"/>
    </location>
</feature>
<feature type="region of interest" description="Disordered" evidence="6">
    <location>
        <begin position="3210"/>
        <end position="3253"/>
    </location>
</feature>
<dbReference type="SUPFAM" id="SSF56672">
    <property type="entry name" value="DNA/RNA polymerases"/>
    <property type="match status" value="2"/>
</dbReference>
<dbReference type="Pfam" id="PF25597">
    <property type="entry name" value="SH3_retrovirus"/>
    <property type="match status" value="2"/>
</dbReference>
<feature type="compositionally biased region" description="Polar residues" evidence="6">
    <location>
        <begin position="3693"/>
        <end position="3704"/>
    </location>
</feature>
<feature type="compositionally biased region" description="Basic residues" evidence="6">
    <location>
        <begin position="350"/>
        <end position="360"/>
    </location>
</feature>
<proteinExistence type="predicted"/>
<evidence type="ECO:0000313" key="8">
    <source>
        <dbReference type="EMBL" id="KAJ9556647.1"/>
    </source>
</evidence>